<sequence>MTTQLSTLAADGSQSQYTPSTAPSDDISSIRDDFTVLFAQTGLPPSLHRSRTTQTGFRLDDRRLGQYLPAPPIKEINPSWIWEYGERLCDETDPPVRYWLCHRCFDSKPSKFQINNISKLTSGALKHLELKHNLVKGQQKIPITPTKRKNPFELIVDRVERARLETINPDEWKARFINFEHVDVNDIDTEAADNKVRKFLTSVDSMSEEELLKHWRKKGFYGKAHNFVVYVNRSPQRIQRFKAMQREVDDQVTFLYSLLTDGGVRWNSAYAMFERLILLKDAVTLFQSDELETGDLEQQDLITSEDWRDMTEFKELLEPFKEATMRTQGRAHDGTYGALWEWLTELELLLTILENKREYLLDQPPSFLRTSVNLAWSKLSTYYELSDETFAYRLAIVMNPNYRYD</sequence>
<comment type="subcellular location">
    <subcellularLocation>
        <location evidence="1">Nucleus</location>
    </subcellularLocation>
</comment>
<dbReference type="InterPro" id="IPR012337">
    <property type="entry name" value="RNaseH-like_sf"/>
</dbReference>
<gene>
    <name evidence="7" type="ORF">KCV03_g9084</name>
</gene>
<feature type="non-terminal residue" evidence="7">
    <location>
        <position position="405"/>
    </location>
</feature>
<keyword evidence="3" id="KW-0863">Zinc-finger</keyword>
<keyword evidence="2" id="KW-0479">Metal-binding</keyword>
<name>A0A9P8GB54_AURME</name>
<dbReference type="PANTHER" id="PTHR46481:SF10">
    <property type="entry name" value="ZINC FINGER BED DOMAIN-CONTAINING PROTEIN 39"/>
    <property type="match status" value="1"/>
</dbReference>
<evidence type="ECO:0000256" key="5">
    <source>
        <dbReference type="ARBA" id="ARBA00023242"/>
    </source>
</evidence>
<dbReference type="GO" id="GO:0005634">
    <property type="term" value="C:nucleus"/>
    <property type="evidence" value="ECO:0007669"/>
    <property type="project" value="UniProtKB-SubCell"/>
</dbReference>
<evidence type="ECO:0000256" key="4">
    <source>
        <dbReference type="ARBA" id="ARBA00022833"/>
    </source>
</evidence>
<keyword evidence="5" id="KW-0539">Nucleus</keyword>
<evidence type="ECO:0000256" key="3">
    <source>
        <dbReference type="ARBA" id="ARBA00022771"/>
    </source>
</evidence>
<protein>
    <submittedName>
        <fullName evidence="7">Uncharacterized protein</fullName>
    </submittedName>
</protein>
<dbReference type="SUPFAM" id="SSF53098">
    <property type="entry name" value="Ribonuclease H-like"/>
    <property type="match status" value="1"/>
</dbReference>
<dbReference type="Proteomes" id="UP000767238">
    <property type="component" value="Unassembled WGS sequence"/>
</dbReference>
<dbReference type="PANTHER" id="PTHR46481">
    <property type="entry name" value="ZINC FINGER BED DOMAIN-CONTAINING PROTEIN 4"/>
    <property type="match status" value="1"/>
</dbReference>
<dbReference type="EMBL" id="JAHFYH010000103">
    <property type="protein sequence ID" value="KAH0213004.1"/>
    <property type="molecule type" value="Genomic_DNA"/>
</dbReference>
<organism evidence="7 8">
    <name type="scientific">Aureobasidium melanogenum</name>
    <name type="common">Aureobasidium pullulans var. melanogenum</name>
    <dbReference type="NCBI Taxonomy" id="46634"/>
    <lineage>
        <taxon>Eukaryota</taxon>
        <taxon>Fungi</taxon>
        <taxon>Dikarya</taxon>
        <taxon>Ascomycota</taxon>
        <taxon>Pezizomycotina</taxon>
        <taxon>Dothideomycetes</taxon>
        <taxon>Dothideomycetidae</taxon>
        <taxon>Dothideales</taxon>
        <taxon>Saccotheciaceae</taxon>
        <taxon>Aureobasidium</taxon>
    </lineage>
</organism>
<feature type="region of interest" description="Disordered" evidence="6">
    <location>
        <begin position="1"/>
        <end position="26"/>
    </location>
</feature>
<proteinExistence type="predicted"/>
<evidence type="ECO:0000313" key="8">
    <source>
        <dbReference type="Proteomes" id="UP000767238"/>
    </source>
</evidence>
<evidence type="ECO:0000256" key="6">
    <source>
        <dbReference type="SAM" id="MobiDB-lite"/>
    </source>
</evidence>
<accession>A0A9P8GB54</accession>
<dbReference type="AlphaFoldDB" id="A0A9P8GB54"/>
<reference evidence="7" key="1">
    <citation type="journal article" date="2021" name="J Fungi (Basel)">
        <title>Virulence traits and population genomics of the black yeast Aureobasidium melanogenum.</title>
        <authorList>
            <person name="Cernosa A."/>
            <person name="Sun X."/>
            <person name="Gostincar C."/>
            <person name="Fang C."/>
            <person name="Gunde-Cimerman N."/>
            <person name="Song Z."/>
        </authorList>
    </citation>
    <scope>NUCLEOTIDE SEQUENCE</scope>
    <source>
        <strain evidence="7">EXF-8016</strain>
    </source>
</reference>
<dbReference type="GO" id="GO:0008270">
    <property type="term" value="F:zinc ion binding"/>
    <property type="evidence" value="ECO:0007669"/>
    <property type="project" value="UniProtKB-KW"/>
</dbReference>
<comment type="caution">
    <text evidence="7">The sequence shown here is derived from an EMBL/GenBank/DDBJ whole genome shotgun (WGS) entry which is preliminary data.</text>
</comment>
<evidence type="ECO:0000256" key="1">
    <source>
        <dbReference type="ARBA" id="ARBA00004123"/>
    </source>
</evidence>
<evidence type="ECO:0000256" key="2">
    <source>
        <dbReference type="ARBA" id="ARBA00022723"/>
    </source>
</evidence>
<evidence type="ECO:0000313" key="7">
    <source>
        <dbReference type="EMBL" id="KAH0213004.1"/>
    </source>
</evidence>
<reference evidence="7" key="2">
    <citation type="submission" date="2021-08" db="EMBL/GenBank/DDBJ databases">
        <authorList>
            <person name="Gostincar C."/>
            <person name="Sun X."/>
            <person name="Song Z."/>
            <person name="Gunde-Cimerman N."/>
        </authorList>
    </citation>
    <scope>NUCLEOTIDE SEQUENCE</scope>
    <source>
        <strain evidence="7">EXF-8016</strain>
    </source>
</reference>
<dbReference type="InterPro" id="IPR052035">
    <property type="entry name" value="ZnF_BED_domain_contain"/>
</dbReference>
<keyword evidence="4" id="KW-0862">Zinc</keyword>